<evidence type="ECO:0000259" key="8">
    <source>
        <dbReference type="PROSITE" id="PS50888"/>
    </source>
</evidence>
<evidence type="ECO:0000313" key="10">
    <source>
        <dbReference type="Proteomes" id="UP001345219"/>
    </source>
</evidence>
<feature type="coiled-coil region" evidence="6">
    <location>
        <begin position="350"/>
        <end position="410"/>
    </location>
</feature>
<evidence type="ECO:0000256" key="3">
    <source>
        <dbReference type="ARBA" id="ARBA00023125"/>
    </source>
</evidence>
<dbReference type="InterPro" id="IPR045239">
    <property type="entry name" value="bHLH95_bHLH"/>
</dbReference>
<dbReference type="CDD" id="cd11393">
    <property type="entry name" value="bHLH_AtbHLH_like"/>
    <property type="match status" value="1"/>
</dbReference>
<dbReference type="Gene3D" id="4.10.280.10">
    <property type="entry name" value="Helix-loop-helix DNA-binding domain"/>
    <property type="match status" value="1"/>
</dbReference>
<dbReference type="GO" id="GO:0003677">
    <property type="term" value="F:DNA binding"/>
    <property type="evidence" value="ECO:0007669"/>
    <property type="project" value="UniProtKB-KW"/>
</dbReference>
<keyword evidence="10" id="KW-1185">Reference proteome</keyword>
<evidence type="ECO:0000256" key="6">
    <source>
        <dbReference type="SAM" id="Coils"/>
    </source>
</evidence>
<keyword evidence="3" id="KW-0238">DNA-binding</keyword>
<evidence type="ECO:0000313" key="9">
    <source>
        <dbReference type="EMBL" id="KAK4774142.1"/>
    </source>
</evidence>
<feature type="domain" description="BHLH" evidence="8">
    <location>
        <begin position="344"/>
        <end position="393"/>
    </location>
</feature>
<dbReference type="GO" id="GO:0046983">
    <property type="term" value="F:protein dimerization activity"/>
    <property type="evidence" value="ECO:0007669"/>
    <property type="project" value="InterPro"/>
</dbReference>
<feature type="compositionally biased region" description="Low complexity" evidence="7">
    <location>
        <begin position="250"/>
        <end position="268"/>
    </location>
</feature>
<reference evidence="9 10" key="1">
    <citation type="journal article" date="2023" name="Hortic Res">
        <title>Pangenome of water caltrop reveals structural variations and asymmetric subgenome divergence after allopolyploidization.</title>
        <authorList>
            <person name="Zhang X."/>
            <person name="Chen Y."/>
            <person name="Wang L."/>
            <person name="Yuan Y."/>
            <person name="Fang M."/>
            <person name="Shi L."/>
            <person name="Lu R."/>
            <person name="Comes H.P."/>
            <person name="Ma Y."/>
            <person name="Chen Y."/>
            <person name="Huang G."/>
            <person name="Zhou Y."/>
            <person name="Zheng Z."/>
            <person name="Qiu Y."/>
        </authorList>
    </citation>
    <scope>NUCLEOTIDE SEQUENCE [LARGE SCALE GENOMIC DNA]</scope>
    <source>
        <tissue evidence="9">Roots</tissue>
    </source>
</reference>
<dbReference type="Pfam" id="PF00010">
    <property type="entry name" value="HLH"/>
    <property type="match status" value="1"/>
</dbReference>
<proteinExistence type="predicted"/>
<comment type="caution">
    <text evidence="9">The sequence shown here is derived from an EMBL/GenBank/DDBJ whole genome shotgun (WGS) entry which is preliminary data.</text>
</comment>
<keyword evidence="5" id="KW-0539">Nucleus</keyword>
<keyword evidence="2" id="KW-0805">Transcription regulation</keyword>
<evidence type="ECO:0000256" key="5">
    <source>
        <dbReference type="ARBA" id="ARBA00023242"/>
    </source>
</evidence>
<keyword evidence="6" id="KW-0175">Coiled coil</keyword>
<evidence type="ECO:0000256" key="2">
    <source>
        <dbReference type="ARBA" id="ARBA00023015"/>
    </source>
</evidence>
<comment type="subcellular location">
    <subcellularLocation>
        <location evidence="1">Nucleus</location>
    </subcellularLocation>
</comment>
<feature type="region of interest" description="Disordered" evidence="7">
    <location>
        <begin position="250"/>
        <end position="279"/>
    </location>
</feature>
<sequence>MDAAFHLHEEGRADFLQILVQSTGCAYVCLWSCLPLLSPSCLCSVDGFYQESGCSTQLLSPSAGSLARRLFDQYRKSMFTVDDNHVNLPGFAFRTNHPCIELEEDDLLRLATHGAQHHFYRKAIFMGCQSGEIELGFSGMSPTLVGTLFPEDFSRQVSPELPLAIEQQQLNLPPSSSSSWRSLSLDSTEYSPLFHKEVSSQTSATTMAVPTIAIPQQTPSPLSSIINAQFPIPESEHDSMTNALLAVITSPSSPTSSSLQQQQRQNFPPGGGGSYKVSPPKSAFRRYSSGLLPMGARMKPGVRRRDSMMKRAIAHLRELNQMRVRQQPVQAPAAGTASGSRPTSTQLYHMMSERRRREKLNESLQSLRALLPPGTKKDKASVLASTREHLTSLKAQIEELQQRNAALKAQLDHPVKDPIEVRIRQTSESTTQDRSVELRSDEWEESALEEAVRRLLVSEST</sequence>
<accession>A0AAN7L472</accession>
<dbReference type="PROSITE" id="PS50888">
    <property type="entry name" value="BHLH"/>
    <property type="match status" value="1"/>
</dbReference>
<evidence type="ECO:0000256" key="4">
    <source>
        <dbReference type="ARBA" id="ARBA00023163"/>
    </source>
</evidence>
<dbReference type="SUPFAM" id="SSF47459">
    <property type="entry name" value="HLH, helix-loop-helix DNA-binding domain"/>
    <property type="match status" value="1"/>
</dbReference>
<dbReference type="InterPro" id="IPR044658">
    <property type="entry name" value="bHLH92/bHLH041-like"/>
</dbReference>
<dbReference type="SMART" id="SM00353">
    <property type="entry name" value="HLH"/>
    <property type="match status" value="1"/>
</dbReference>
<name>A0AAN7L472_9MYRT</name>
<evidence type="ECO:0000256" key="1">
    <source>
        <dbReference type="ARBA" id="ARBA00004123"/>
    </source>
</evidence>
<dbReference type="InterPro" id="IPR036638">
    <property type="entry name" value="HLH_DNA-bd_sf"/>
</dbReference>
<dbReference type="Pfam" id="PF23133">
    <property type="entry name" value="DUF7050"/>
    <property type="match status" value="1"/>
</dbReference>
<dbReference type="Proteomes" id="UP001345219">
    <property type="component" value="Chromosome 22"/>
</dbReference>
<organism evidence="9 10">
    <name type="scientific">Trapa incisa</name>
    <dbReference type="NCBI Taxonomy" id="236973"/>
    <lineage>
        <taxon>Eukaryota</taxon>
        <taxon>Viridiplantae</taxon>
        <taxon>Streptophyta</taxon>
        <taxon>Embryophyta</taxon>
        <taxon>Tracheophyta</taxon>
        <taxon>Spermatophyta</taxon>
        <taxon>Magnoliopsida</taxon>
        <taxon>eudicotyledons</taxon>
        <taxon>Gunneridae</taxon>
        <taxon>Pentapetalae</taxon>
        <taxon>rosids</taxon>
        <taxon>malvids</taxon>
        <taxon>Myrtales</taxon>
        <taxon>Lythraceae</taxon>
        <taxon>Trapa</taxon>
    </lineage>
</organism>
<dbReference type="PANTHER" id="PTHR46665:SF1">
    <property type="entry name" value="SPERMATOGENESIS- AND OOGENESIS-SPECIFIC BASIC HELIX-LOOP-HELIX-CONTAINING PROTEIN 1"/>
    <property type="match status" value="1"/>
</dbReference>
<gene>
    <name evidence="9" type="ORF">SAY87_029161</name>
</gene>
<protein>
    <recommendedName>
        <fullName evidence="8">BHLH domain-containing protein</fullName>
    </recommendedName>
</protein>
<dbReference type="PANTHER" id="PTHR46665">
    <property type="entry name" value="TRANSCRIPTION FACTOR BHLH041-RELATED-RELATED"/>
    <property type="match status" value="1"/>
</dbReference>
<dbReference type="AlphaFoldDB" id="A0AAN7L472"/>
<dbReference type="InterPro" id="IPR011598">
    <property type="entry name" value="bHLH_dom"/>
</dbReference>
<evidence type="ECO:0000256" key="7">
    <source>
        <dbReference type="SAM" id="MobiDB-lite"/>
    </source>
</evidence>
<keyword evidence="4" id="KW-0804">Transcription</keyword>
<dbReference type="EMBL" id="JAXIOK010000004">
    <property type="protein sequence ID" value="KAK4774142.1"/>
    <property type="molecule type" value="Genomic_DNA"/>
</dbReference>
<dbReference type="InterPro" id="IPR055478">
    <property type="entry name" value="DUF7050"/>
</dbReference>
<dbReference type="GO" id="GO:0005634">
    <property type="term" value="C:nucleus"/>
    <property type="evidence" value="ECO:0007669"/>
    <property type="project" value="UniProtKB-SubCell"/>
</dbReference>